<keyword evidence="5 6" id="KW-0472">Membrane</keyword>
<dbReference type="InterPro" id="IPR035906">
    <property type="entry name" value="MetI-like_sf"/>
</dbReference>
<evidence type="ECO:0000256" key="1">
    <source>
        <dbReference type="ARBA" id="ARBA00004141"/>
    </source>
</evidence>
<evidence type="ECO:0000259" key="7">
    <source>
        <dbReference type="PROSITE" id="PS50928"/>
    </source>
</evidence>
<keyword evidence="2 6" id="KW-0813">Transport</keyword>
<name>A0A4R5L0U1_9BACL</name>
<keyword evidence="3 6" id="KW-0812">Transmembrane</keyword>
<feature type="transmembrane region" description="Helical" evidence="6">
    <location>
        <begin position="112"/>
        <end position="133"/>
    </location>
</feature>
<comment type="subcellular location">
    <subcellularLocation>
        <location evidence="6">Cell membrane</location>
        <topology evidence="6">Multi-pass membrane protein</topology>
    </subcellularLocation>
    <subcellularLocation>
        <location evidence="1">Membrane</location>
        <topology evidence="1">Multi-pass membrane protein</topology>
    </subcellularLocation>
</comment>
<feature type="transmembrane region" description="Helical" evidence="6">
    <location>
        <begin position="262"/>
        <end position="285"/>
    </location>
</feature>
<dbReference type="InterPro" id="IPR000515">
    <property type="entry name" value="MetI-like"/>
</dbReference>
<feature type="transmembrane region" description="Helical" evidence="6">
    <location>
        <begin position="70"/>
        <end position="91"/>
    </location>
</feature>
<dbReference type="Pfam" id="PF00528">
    <property type="entry name" value="BPD_transp_1"/>
    <property type="match status" value="1"/>
</dbReference>
<evidence type="ECO:0000256" key="5">
    <source>
        <dbReference type="ARBA" id="ARBA00023136"/>
    </source>
</evidence>
<dbReference type="PANTHER" id="PTHR43496:SF1">
    <property type="entry name" value="POLYGALACTURONAN_RHAMNOGALACTURONAN TRANSPORT SYSTEM PERMEASE PROTEIN YTEP"/>
    <property type="match status" value="1"/>
</dbReference>
<dbReference type="CDD" id="cd06261">
    <property type="entry name" value="TM_PBP2"/>
    <property type="match status" value="1"/>
</dbReference>
<evidence type="ECO:0000313" key="8">
    <source>
        <dbReference type="EMBL" id="TDG00981.1"/>
    </source>
</evidence>
<dbReference type="Gene3D" id="1.10.3720.10">
    <property type="entry name" value="MetI-like"/>
    <property type="match status" value="1"/>
</dbReference>
<feature type="transmembrane region" description="Helical" evidence="6">
    <location>
        <begin position="153"/>
        <end position="179"/>
    </location>
</feature>
<feature type="transmembrane region" description="Helical" evidence="6">
    <location>
        <begin position="7"/>
        <end position="30"/>
    </location>
</feature>
<evidence type="ECO:0000256" key="3">
    <source>
        <dbReference type="ARBA" id="ARBA00022692"/>
    </source>
</evidence>
<protein>
    <submittedName>
        <fullName evidence="8">Sugar ABC transporter permease</fullName>
    </submittedName>
</protein>
<evidence type="ECO:0000256" key="2">
    <source>
        <dbReference type="ARBA" id="ARBA00022448"/>
    </source>
</evidence>
<dbReference type="EMBL" id="SMRT01000001">
    <property type="protein sequence ID" value="TDG00981.1"/>
    <property type="molecule type" value="Genomic_DNA"/>
</dbReference>
<feature type="domain" description="ABC transmembrane type-1" evidence="7">
    <location>
        <begin position="66"/>
        <end position="281"/>
    </location>
</feature>
<accession>A0A4R5L0U1</accession>
<dbReference type="PROSITE" id="PS50928">
    <property type="entry name" value="ABC_TM1"/>
    <property type="match status" value="1"/>
</dbReference>
<dbReference type="AlphaFoldDB" id="A0A4R5L0U1"/>
<dbReference type="PANTHER" id="PTHR43496">
    <property type="entry name" value="PROTEIN LPLB"/>
    <property type="match status" value="1"/>
</dbReference>
<keyword evidence="9" id="KW-1185">Reference proteome</keyword>
<sequence>MYQNKYIYLMMLPGILFFIVFKFGPLWGLLLSFQNYSPFAGFWGSEWVGFKHFAEMFQSAQFYTMLRNTVLINLFNLIFYFPLPIVLSLMLNEVRHEFYKRIHQSIVYMPHFLSWVVVASVTFFVLSTDIGFVNKLLYTMGIKPIPFLSQPQFFWALLTAQNIWKDAGWGTIIFLAAIAGVDPARYEAAVIDGASRWRQIWHITLPAIRPTIIILFILRFGSMADVGFEQVLLMMNPLVNSVADVFDTYAYNQGILRGQTSVGVAVGMFKGIVGLCLVLSANYTVKKLGYEGIY</sequence>
<keyword evidence="4 6" id="KW-1133">Transmembrane helix</keyword>
<feature type="transmembrane region" description="Helical" evidence="6">
    <location>
        <begin position="200"/>
        <end position="218"/>
    </location>
</feature>
<comment type="similarity">
    <text evidence="6">Belongs to the binding-protein-dependent transport system permease family.</text>
</comment>
<evidence type="ECO:0000256" key="4">
    <source>
        <dbReference type="ARBA" id="ARBA00022989"/>
    </source>
</evidence>
<gene>
    <name evidence="8" type="ORF">E1757_03325</name>
</gene>
<organism evidence="8 9">
    <name type="scientific">Paenibacillus piri</name>
    <dbReference type="NCBI Taxonomy" id="2547395"/>
    <lineage>
        <taxon>Bacteria</taxon>
        <taxon>Bacillati</taxon>
        <taxon>Bacillota</taxon>
        <taxon>Bacilli</taxon>
        <taxon>Bacillales</taxon>
        <taxon>Paenibacillaceae</taxon>
        <taxon>Paenibacillus</taxon>
    </lineage>
</organism>
<dbReference type="GO" id="GO:0055085">
    <property type="term" value="P:transmembrane transport"/>
    <property type="evidence" value="ECO:0007669"/>
    <property type="project" value="InterPro"/>
</dbReference>
<reference evidence="8 9" key="1">
    <citation type="submission" date="2019-03" db="EMBL/GenBank/DDBJ databases">
        <title>This is whole genome sequence of Paenibacillus sp MS74 strain.</title>
        <authorList>
            <person name="Trinh H.N."/>
        </authorList>
    </citation>
    <scope>NUCLEOTIDE SEQUENCE [LARGE SCALE GENOMIC DNA]</scope>
    <source>
        <strain evidence="8 9">MS74</strain>
    </source>
</reference>
<evidence type="ECO:0000313" key="9">
    <source>
        <dbReference type="Proteomes" id="UP000295636"/>
    </source>
</evidence>
<dbReference type="SUPFAM" id="SSF161098">
    <property type="entry name" value="MetI-like"/>
    <property type="match status" value="1"/>
</dbReference>
<proteinExistence type="inferred from homology"/>
<evidence type="ECO:0000256" key="6">
    <source>
        <dbReference type="RuleBase" id="RU363032"/>
    </source>
</evidence>
<comment type="caution">
    <text evidence="8">The sequence shown here is derived from an EMBL/GenBank/DDBJ whole genome shotgun (WGS) entry which is preliminary data.</text>
</comment>
<dbReference type="OrthoDB" id="9785836at2"/>
<dbReference type="Proteomes" id="UP000295636">
    <property type="component" value="Unassembled WGS sequence"/>
</dbReference>
<dbReference type="GO" id="GO:0005886">
    <property type="term" value="C:plasma membrane"/>
    <property type="evidence" value="ECO:0007669"/>
    <property type="project" value="UniProtKB-SubCell"/>
</dbReference>